<dbReference type="GO" id="GO:0004424">
    <property type="term" value="F:imidazoleglycerol-phosphate dehydratase activity"/>
    <property type="evidence" value="ECO:0007669"/>
    <property type="project" value="UniProtKB-UniRule"/>
</dbReference>
<dbReference type="PANTHER" id="PTHR23133:SF2">
    <property type="entry name" value="IMIDAZOLEGLYCEROL-PHOSPHATE DEHYDRATASE"/>
    <property type="match status" value="1"/>
</dbReference>
<dbReference type="PROSITE" id="PS00955">
    <property type="entry name" value="IGP_DEHYDRATASE_2"/>
    <property type="match status" value="1"/>
</dbReference>
<keyword evidence="5 6" id="KW-0456">Lyase</keyword>
<dbReference type="HAMAP" id="MF_00076">
    <property type="entry name" value="HisB"/>
    <property type="match status" value="1"/>
</dbReference>
<evidence type="ECO:0000256" key="5">
    <source>
        <dbReference type="ARBA" id="ARBA00023239"/>
    </source>
</evidence>
<evidence type="ECO:0000256" key="6">
    <source>
        <dbReference type="HAMAP-Rule" id="MF_00076"/>
    </source>
</evidence>
<comment type="pathway">
    <text evidence="1 6 7">Amino-acid biosynthesis; L-histidine biosynthesis; L-histidine from 5-phospho-alpha-D-ribose 1-diphosphate: step 6/9.</text>
</comment>
<dbReference type="InterPro" id="IPR038494">
    <property type="entry name" value="IGPD_sf"/>
</dbReference>
<proteinExistence type="inferred from homology"/>
<dbReference type="InterPro" id="IPR020568">
    <property type="entry name" value="Ribosomal_Su5_D2-typ_SF"/>
</dbReference>
<dbReference type="Proteomes" id="UP000197032">
    <property type="component" value="Unassembled WGS sequence"/>
</dbReference>
<gene>
    <name evidence="6" type="primary">hisB</name>
    <name evidence="8" type="ORF">KKC1_07120</name>
</gene>
<dbReference type="EMBL" id="BDGJ01000019">
    <property type="protein sequence ID" value="GAW91551.1"/>
    <property type="molecule type" value="Genomic_DNA"/>
</dbReference>
<comment type="caution">
    <text evidence="8">The sequence shown here is derived from an EMBL/GenBank/DDBJ whole genome shotgun (WGS) entry which is preliminary data.</text>
</comment>
<organism evidence="8 9">
    <name type="scientific">Calderihabitans maritimus</name>
    <dbReference type="NCBI Taxonomy" id="1246530"/>
    <lineage>
        <taxon>Bacteria</taxon>
        <taxon>Bacillati</taxon>
        <taxon>Bacillota</taxon>
        <taxon>Clostridia</taxon>
        <taxon>Neomoorellales</taxon>
        <taxon>Calderihabitantaceae</taxon>
        <taxon>Calderihabitans</taxon>
    </lineage>
</organism>
<protein>
    <recommendedName>
        <fullName evidence="2 6">Imidazoleglycerol-phosphate dehydratase</fullName>
        <shortName evidence="6">IGPD</shortName>
        <ecNumber evidence="6 7">4.2.1.19</ecNumber>
    </recommendedName>
</protein>
<dbReference type="FunFam" id="3.30.230.40:FF:000003">
    <property type="entry name" value="Imidazoleglycerol-phosphate dehydratase HisB"/>
    <property type="match status" value="1"/>
</dbReference>
<reference evidence="9" key="1">
    <citation type="journal article" date="2017" name="Appl. Environ. Microbiol.">
        <title>Genomic analysis of Calderihabitans maritimus KKC1, a thermophilic hydrogenogenic carboxydotrophic bacterium isolated from marine sediment.</title>
        <authorList>
            <person name="Omae K."/>
            <person name="Yoneda Y."/>
            <person name="Fukuyama Y."/>
            <person name="Yoshida T."/>
            <person name="Sako Y."/>
        </authorList>
    </citation>
    <scope>NUCLEOTIDE SEQUENCE [LARGE SCALE GENOMIC DNA]</scope>
    <source>
        <strain evidence="9">KKC1</strain>
    </source>
</reference>
<comment type="catalytic activity">
    <reaction evidence="6 7">
        <text>D-erythro-1-(imidazol-4-yl)glycerol 3-phosphate = 3-(imidazol-4-yl)-2-oxopropyl phosphate + H2O</text>
        <dbReference type="Rhea" id="RHEA:11040"/>
        <dbReference type="ChEBI" id="CHEBI:15377"/>
        <dbReference type="ChEBI" id="CHEBI:57766"/>
        <dbReference type="ChEBI" id="CHEBI:58278"/>
        <dbReference type="EC" id="4.2.1.19"/>
    </reaction>
</comment>
<dbReference type="FunFam" id="3.30.230.40:FF:000001">
    <property type="entry name" value="Imidazoleglycerol-phosphate dehydratase HisB"/>
    <property type="match status" value="1"/>
</dbReference>
<keyword evidence="3 6" id="KW-0028">Amino-acid biosynthesis</keyword>
<dbReference type="OrthoDB" id="9790411at2"/>
<keyword evidence="9" id="KW-1185">Reference proteome</keyword>
<dbReference type="InterPro" id="IPR020565">
    <property type="entry name" value="ImidazoleglycerP_deHydtase_CS"/>
</dbReference>
<dbReference type="EC" id="4.2.1.19" evidence="6 7"/>
<evidence type="ECO:0000256" key="7">
    <source>
        <dbReference type="RuleBase" id="RU000599"/>
    </source>
</evidence>
<dbReference type="UniPathway" id="UPA00031">
    <property type="reaction ID" value="UER00011"/>
</dbReference>
<comment type="subcellular location">
    <subcellularLocation>
        <location evidence="6 7">Cytoplasm</location>
    </subcellularLocation>
</comment>
<dbReference type="PANTHER" id="PTHR23133">
    <property type="entry name" value="IMIDAZOLEGLYCEROL-PHOSPHATE DEHYDRATASE HIS7"/>
    <property type="match status" value="1"/>
</dbReference>
<dbReference type="CDD" id="cd07914">
    <property type="entry name" value="IGPD"/>
    <property type="match status" value="1"/>
</dbReference>
<comment type="similarity">
    <text evidence="6 7">Belongs to the imidazoleglycerol-phosphate dehydratase family.</text>
</comment>
<evidence type="ECO:0000256" key="4">
    <source>
        <dbReference type="ARBA" id="ARBA00023102"/>
    </source>
</evidence>
<dbReference type="Pfam" id="PF00475">
    <property type="entry name" value="IGPD"/>
    <property type="match status" value="1"/>
</dbReference>
<dbReference type="RefSeq" id="WP_088553071.1">
    <property type="nucleotide sequence ID" value="NZ_BDGJ01000019.1"/>
</dbReference>
<evidence type="ECO:0000313" key="9">
    <source>
        <dbReference type="Proteomes" id="UP000197032"/>
    </source>
</evidence>
<accession>A0A1Z5HQG5</accession>
<sequence length="197" mass="22033">MNRERKVQFSRKTEETDITVNINLDGRGLFEGQTGIGFMDHMLHLWTKHALFDLALEATGDLQVDDHHTVEDLGICLGEAVRNALGDKKGVNRYGHAVVPMDEALVEVVLDLSGRPYLAYEVSVPSTVVGQFATELVEEFLRAFVNHSFITLHVRMLRGKNSHHIIEAVFKAFGRALRQAVARDPRIEGIMSTKGIL</sequence>
<dbReference type="InterPro" id="IPR000807">
    <property type="entry name" value="ImidazoleglycerolP_deHydtase"/>
</dbReference>
<dbReference type="NCBIfam" id="NF002111">
    <property type="entry name" value="PRK00951.2-1"/>
    <property type="match status" value="1"/>
</dbReference>
<name>A0A1Z5HQG5_9FIRM</name>
<evidence type="ECO:0000313" key="8">
    <source>
        <dbReference type="EMBL" id="GAW91551.1"/>
    </source>
</evidence>
<evidence type="ECO:0000256" key="3">
    <source>
        <dbReference type="ARBA" id="ARBA00022605"/>
    </source>
</evidence>
<dbReference type="AlphaFoldDB" id="A0A1Z5HQG5"/>
<dbReference type="SUPFAM" id="SSF54211">
    <property type="entry name" value="Ribosomal protein S5 domain 2-like"/>
    <property type="match status" value="2"/>
</dbReference>
<dbReference type="GO" id="GO:0005737">
    <property type="term" value="C:cytoplasm"/>
    <property type="evidence" value="ECO:0007669"/>
    <property type="project" value="UniProtKB-SubCell"/>
</dbReference>
<keyword evidence="6" id="KW-0963">Cytoplasm</keyword>
<dbReference type="PROSITE" id="PS00954">
    <property type="entry name" value="IGP_DEHYDRATASE_1"/>
    <property type="match status" value="1"/>
</dbReference>
<keyword evidence="4 6" id="KW-0368">Histidine biosynthesis</keyword>
<dbReference type="Gene3D" id="3.30.230.40">
    <property type="entry name" value="Imidazole glycerol phosphate dehydratase, domain 1"/>
    <property type="match status" value="2"/>
</dbReference>
<evidence type="ECO:0000256" key="1">
    <source>
        <dbReference type="ARBA" id="ARBA00005047"/>
    </source>
</evidence>
<evidence type="ECO:0000256" key="2">
    <source>
        <dbReference type="ARBA" id="ARBA00016664"/>
    </source>
</evidence>
<dbReference type="NCBIfam" id="NF002114">
    <property type="entry name" value="PRK00951.2-4"/>
    <property type="match status" value="1"/>
</dbReference>
<dbReference type="GO" id="GO:0000105">
    <property type="term" value="P:L-histidine biosynthetic process"/>
    <property type="evidence" value="ECO:0007669"/>
    <property type="project" value="UniProtKB-UniRule"/>
</dbReference>